<comment type="similarity">
    <text evidence="4 19">Belongs to the CobS family.</text>
</comment>
<dbReference type="PANTHER" id="PTHR34148">
    <property type="entry name" value="ADENOSYLCOBINAMIDE-GDP RIBAZOLETRANSFERASE"/>
    <property type="match status" value="1"/>
</dbReference>
<keyword evidence="21" id="KW-1185">Reference proteome</keyword>
<comment type="function">
    <text evidence="14 19">Joins adenosylcobinamide-GDP and alpha-ribazole to generate adenosylcobalamin (Ado-cobalamin). Also synthesizes adenosylcobalamin 5'-phosphate from adenosylcobinamide-GDP and alpha-ribazole 5'-phosphate.</text>
</comment>
<protein>
    <recommendedName>
        <fullName evidence="6 19">Adenosylcobinamide-GDP ribazoletransferase</fullName>
        <ecNumber evidence="5 19">2.7.8.26</ecNumber>
    </recommendedName>
    <alternativeName>
        <fullName evidence="16 19">Cobalamin synthase</fullName>
    </alternativeName>
    <alternativeName>
        <fullName evidence="15 19">Cobalamin-5'-phosphate synthase</fullName>
    </alternativeName>
</protein>
<evidence type="ECO:0000256" key="1">
    <source>
        <dbReference type="ARBA" id="ARBA00001946"/>
    </source>
</evidence>
<evidence type="ECO:0000256" key="15">
    <source>
        <dbReference type="ARBA" id="ARBA00032605"/>
    </source>
</evidence>
<keyword evidence="8 19" id="KW-0169">Cobalamin biosynthesis</keyword>
<evidence type="ECO:0000256" key="19">
    <source>
        <dbReference type="HAMAP-Rule" id="MF_00719"/>
    </source>
</evidence>
<dbReference type="EMBL" id="JACGXA010000001">
    <property type="protein sequence ID" value="MBA8802773.1"/>
    <property type="molecule type" value="Genomic_DNA"/>
</dbReference>
<comment type="cofactor">
    <cofactor evidence="1 19">
        <name>Mg(2+)</name>
        <dbReference type="ChEBI" id="CHEBI:18420"/>
    </cofactor>
</comment>
<evidence type="ECO:0000256" key="18">
    <source>
        <dbReference type="ARBA" id="ARBA00049504"/>
    </source>
</evidence>
<evidence type="ECO:0000256" key="4">
    <source>
        <dbReference type="ARBA" id="ARBA00010561"/>
    </source>
</evidence>
<keyword evidence="10 19" id="KW-0812">Transmembrane</keyword>
<feature type="transmembrane region" description="Helical" evidence="19">
    <location>
        <begin position="197"/>
        <end position="216"/>
    </location>
</feature>
<evidence type="ECO:0000256" key="8">
    <source>
        <dbReference type="ARBA" id="ARBA00022573"/>
    </source>
</evidence>
<gene>
    <name evidence="19" type="primary">cobS</name>
    <name evidence="20" type="ORF">FB382_001064</name>
</gene>
<keyword evidence="13 19" id="KW-0472">Membrane</keyword>
<evidence type="ECO:0000256" key="7">
    <source>
        <dbReference type="ARBA" id="ARBA00022475"/>
    </source>
</evidence>
<feature type="transmembrane region" description="Helical" evidence="19">
    <location>
        <begin position="137"/>
        <end position="159"/>
    </location>
</feature>
<evidence type="ECO:0000256" key="5">
    <source>
        <dbReference type="ARBA" id="ARBA00013200"/>
    </source>
</evidence>
<proteinExistence type="inferred from homology"/>
<dbReference type="GO" id="GO:0008818">
    <property type="term" value="F:cobalamin 5'-phosphate synthase activity"/>
    <property type="evidence" value="ECO:0007669"/>
    <property type="project" value="UniProtKB-UniRule"/>
</dbReference>
<dbReference type="EC" id="2.7.8.26" evidence="5 19"/>
<evidence type="ECO:0000256" key="6">
    <source>
        <dbReference type="ARBA" id="ARBA00015850"/>
    </source>
</evidence>
<dbReference type="InterPro" id="IPR003805">
    <property type="entry name" value="CobS"/>
</dbReference>
<feature type="transmembrane region" description="Helical" evidence="19">
    <location>
        <begin position="107"/>
        <end position="131"/>
    </location>
</feature>
<feature type="transmembrane region" description="Helical" evidence="19">
    <location>
        <begin position="30"/>
        <end position="52"/>
    </location>
</feature>
<evidence type="ECO:0000256" key="14">
    <source>
        <dbReference type="ARBA" id="ARBA00025228"/>
    </source>
</evidence>
<feature type="transmembrane region" description="Helical" evidence="19">
    <location>
        <begin position="223"/>
        <end position="246"/>
    </location>
</feature>
<dbReference type="Proteomes" id="UP000580910">
    <property type="component" value="Unassembled WGS sequence"/>
</dbReference>
<evidence type="ECO:0000256" key="12">
    <source>
        <dbReference type="ARBA" id="ARBA00022989"/>
    </source>
</evidence>
<accession>A0A7W3IY55</accession>
<evidence type="ECO:0000256" key="11">
    <source>
        <dbReference type="ARBA" id="ARBA00022842"/>
    </source>
</evidence>
<name>A0A7W3IY55_9ACTN</name>
<evidence type="ECO:0000256" key="3">
    <source>
        <dbReference type="ARBA" id="ARBA00004663"/>
    </source>
</evidence>
<keyword evidence="11 19" id="KW-0460">Magnesium</keyword>
<comment type="pathway">
    <text evidence="3 19">Cofactor biosynthesis; adenosylcobalamin biosynthesis; adenosylcobalamin from cob(II)yrinate a,c-diamide: step 7/7.</text>
</comment>
<evidence type="ECO:0000256" key="2">
    <source>
        <dbReference type="ARBA" id="ARBA00004651"/>
    </source>
</evidence>
<evidence type="ECO:0000256" key="16">
    <source>
        <dbReference type="ARBA" id="ARBA00032853"/>
    </source>
</evidence>
<dbReference type="HAMAP" id="MF_00719">
    <property type="entry name" value="CobS"/>
    <property type="match status" value="1"/>
</dbReference>
<comment type="catalytic activity">
    <reaction evidence="18 19">
        <text>alpha-ribazole 5'-phosphate + adenosylcob(III)inamide-GDP = adenosylcob(III)alamin 5'-phosphate + GMP + H(+)</text>
        <dbReference type="Rhea" id="RHEA:23560"/>
        <dbReference type="ChEBI" id="CHEBI:15378"/>
        <dbReference type="ChEBI" id="CHEBI:57918"/>
        <dbReference type="ChEBI" id="CHEBI:58115"/>
        <dbReference type="ChEBI" id="CHEBI:60487"/>
        <dbReference type="ChEBI" id="CHEBI:60493"/>
        <dbReference type="EC" id="2.7.8.26"/>
    </reaction>
</comment>
<dbReference type="GO" id="GO:0005886">
    <property type="term" value="C:plasma membrane"/>
    <property type="evidence" value="ECO:0007669"/>
    <property type="project" value="UniProtKB-SubCell"/>
</dbReference>
<dbReference type="GO" id="GO:0009236">
    <property type="term" value="P:cobalamin biosynthetic process"/>
    <property type="evidence" value="ECO:0007669"/>
    <property type="project" value="UniProtKB-UniRule"/>
</dbReference>
<evidence type="ECO:0000256" key="9">
    <source>
        <dbReference type="ARBA" id="ARBA00022679"/>
    </source>
</evidence>
<keyword evidence="9 19" id="KW-0808">Transferase</keyword>
<dbReference type="AlphaFoldDB" id="A0A7W3IY55"/>
<keyword evidence="7 19" id="KW-1003">Cell membrane</keyword>
<sequence length="247" mass="24164">MRDAWRLATGTLTAVPVAAPRAVTPAVARSAMLLAPLAALPLGLLVAGIGLAGRELGIPLSPLGFVAVGALAAGSRALHLDGLSDTADGLTASYDVKRSLAVMKSGTAGPAGVVAVVVTLGAQALALGTLFGSLRGVVLAGVLVCLSRCALAITCARGVPGARTDGLGSSYTGTVPRAATVTVWIVAASVAGLVAPVPLRGVVAVALAAVVVVALVRRTVRRFGGVTGDVFGAAIELALATLLVVAA</sequence>
<dbReference type="RefSeq" id="WP_182537422.1">
    <property type="nucleotide sequence ID" value="NZ_JACGXA010000001.1"/>
</dbReference>
<keyword evidence="12 19" id="KW-1133">Transmembrane helix</keyword>
<dbReference type="PANTHER" id="PTHR34148:SF1">
    <property type="entry name" value="ADENOSYLCOBINAMIDE-GDP RIBAZOLETRANSFERASE"/>
    <property type="match status" value="1"/>
</dbReference>
<dbReference type="Pfam" id="PF02654">
    <property type="entry name" value="CobS"/>
    <property type="match status" value="1"/>
</dbReference>
<evidence type="ECO:0000256" key="13">
    <source>
        <dbReference type="ARBA" id="ARBA00023136"/>
    </source>
</evidence>
<comment type="subcellular location">
    <subcellularLocation>
        <location evidence="2 19">Cell membrane</location>
        <topology evidence="2 19">Multi-pass membrane protein</topology>
    </subcellularLocation>
</comment>
<evidence type="ECO:0000256" key="10">
    <source>
        <dbReference type="ARBA" id="ARBA00022692"/>
    </source>
</evidence>
<dbReference type="UniPathway" id="UPA00148">
    <property type="reaction ID" value="UER00238"/>
</dbReference>
<feature type="transmembrane region" description="Helical" evidence="19">
    <location>
        <begin position="171"/>
        <end position="191"/>
    </location>
</feature>
<comment type="catalytic activity">
    <reaction evidence="17 19">
        <text>alpha-ribazole + adenosylcob(III)inamide-GDP = adenosylcob(III)alamin + GMP + H(+)</text>
        <dbReference type="Rhea" id="RHEA:16049"/>
        <dbReference type="ChEBI" id="CHEBI:10329"/>
        <dbReference type="ChEBI" id="CHEBI:15378"/>
        <dbReference type="ChEBI" id="CHEBI:18408"/>
        <dbReference type="ChEBI" id="CHEBI:58115"/>
        <dbReference type="ChEBI" id="CHEBI:60487"/>
        <dbReference type="EC" id="2.7.8.26"/>
    </reaction>
</comment>
<evidence type="ECO:0000313" key="20">
    <source>
        <dbReference type="EMBL" id="MBA8802773.1"/>
    </source>
</evidence>
<comment type="caution">
    <text evidence="20">The sequence shown here is derived from an EMBL/GenBank/DDBJ whole genome shotgun (WGS) entry which is preliminary data.</text>
</comment>
<evidence type="ECO:0000313" key="21">
    <source>
        <dbReference type="Proteomes" id="UP000580910"/>
    </source>
</evidence>
<organism evidence="20 21">
    <name type="scientific">Nocardioides ginsengisegetis</name>
    <dbReference type="NCBI Taxonomy" id="661491"/>
    <lineage>
        <taxon>Bacteria</taxon>
        <taxon>Bacillati</taxon>
        <taxon>Actinomycetota</taxon>
        <taxon>Actinomycetes</taxon>
        <taxon>Propionibacteriales</taxon>
        <taxon>Nocardioidaceae</taxon>
        <taxon>Nocardioides</taxon>
    </lineage>
</organism>
<dbReference type="GO" id="GO:0051073">
    <property type="term" value="F:adenosylcobinamide-GDP ribazoletransferase activity"/>
    <property type="evidence" value="ECO:0007669"/>
    <property type="project" value="UniProtKB-UniRule"/>
</dbReference>
<evidence type="ECO:0000256" key="17">
    <source>
        <dbReference type="ARBA" id="ARBA00048623"/>
    </source>
</evidence>
<reference evidence="20 21" key="1">
    <citation type="submission" date="2020-07" db="EMBL/GenBank/DDBJ databases">
        <title>Sequencing the genomes of 1000 actinobacteria strains.</title>
        <authorList>
            <person name="Klenk H.-P."/>
        </authorList>
    </citation>
    <scope>NUCLEOTIDE SEQUENCE [LARGE SCALE GENOMIC DNA]</scope>
    <source>
        <strain evidence="20 21">DSM 21349</strain>
    </source>
</reference>